<evidence type="ECO:0000313" key="2">
    <source>
        <dbReference type="Proteomes" id="UP001430755"/>
    </source>
</evidence>
<proteinExistence type="predicted"/>
<evidence type="ECO:0008006" key="3">
    <source>
        <dbReference type="Google" id="ProtNLM"/>
    </source>
</evidence>
<dbReference type="NCBIfam" id="NF040910">
    <property type="entry name" value="CD1375_fam"/>
    <property type="match status" value="1"/>
</dbReference>
<dbReference type="RefSeq" id="WP_242163773.1">
    <property type="nucleotide sequence ID" value="NZ_JAJMLW010000001.1"/>
</dbReference>
<protein>
    <recommendedName>
        <fullName evidence="3">ASCH domain-containing protein</fullName>
    </recommendedName>
</protein>
<gene>
    <name evidence="1" type="ORF">LPT13_04055</name>
</gene>
<name>A0ABS9WF87_9ACTN</name>
<organism evidence="1 2">
    <name type="scientific">Adlercreutzia faecimuris</name>
    <dbReference type="NCBI Taxonomy" id="2897341"/>
    <lineage>
        <taxon>Bacteria</taxon>
        <taxon>Bacillati</taxon>
        <taxon>Actinomycetota</taxon>
        <taxon>Coriobacteriia</taxon>
        <taxon>Eggerthellales</taxon>
        <taxon>Eggerthellaceae</taxon>
        <taxon>Adlercreutzia</taxon>
    </lineage>
</organism>
<dbReference type="InterPro" id="IPR047907">
    <property type="entry name" value="CD1375-like"/>
</dbReference>
<evidence type="ECO:0000313" key="1">
    <source>
        <dbReference type="EMBL" id="MCI2241526.1"/>
    </source>
</evidence>
<accession>A0ABS9WF87</accession>
<comment type="caution">
    <text evidence="1">The sequence shown here is derived from an EMBL/GenBank/DDBJ whole genome shotgun (WGS) entry which is preliminary data.</text>
</comment>
<reference evidence="1" key="1">
    <citation type="submission" date="2021-11" db="EMBL/GenBank/DDBJ databases">
        <title>A Novel Adlercreutzia Species, isolated from a Allomyrina dichotoma larva feces.</title>
        <authorList>
            <person name="Suh M.K."/>
        </authorList>
    </citation>
    <scope>NUCLEOTIDE SEQUENCE</scope>
    <source>
        <strain evidence="1">JBNU-10</strain>
    </source>
</reference>
<dbReference type="Proteomes" id="UP001430755">
    <property type="component" value="Unassembled WGS sequence"/>
</dbReference>
<dbReference type="EMBL" id="JAJMLW010000001">
    <property type="protein sequence ID" value="MCI2241526.1"/>
    <property type="molecule type" value="Genomic_DNA"/>
</dbReference>
<sequence>MKTIAKSYARLIRAGRKALAEVPAEIVPALREVAPDLFEEATDGD</sequence>
<keyword evidence="2" id="KW-1185">Reference proteome</keyword>